<feature type="transmembrane region" description="Helical" evidence="1">
    <location>
        <begin position="20"/>
        <end position="40"/>
    </location>
</feature>
<comment type="caution">
    <text evidence="2">The sequence shown here is derived from an EMBL/GenBank/DDBJ whole genome shotgun (WGS) entry which is preliminary data.</text>
</comment>
<keyword evidence="3" id="KW-1185">Reference proteome</keyword>
<keyword evidence="1" id="KW-1133">Transmembrane helix</keyword>
<sequence>MSAPAPTPVPPKKTSTLRWLIYLILAILALTIFLEMSGLADVAGKRENQQIIDRPHQ</sequence>
<evidence type="ECO:0000313" key="2">
    <source>
        <dbReference type="EMBL" id="MBC6994377.1"/>
    </source>
</evidence>
<reference evidence="2" key="1">
    <citation type="submission" date="2020-08" db="EMBL/GenBank/DDBJ databases">
        <title>Lewinella bacteria from marine environments.</title>
        <authorList>
            <person name="Zhong Y."/>
        </authorList>
    </citation>
    <scope>NUCLEOTIDE SEQUENCE</scope>
    <source>
        <strain evidence="2">KCTC 42187</strain>
    </source>
</reference>
<protein>
    <submittedName>
        <fullName evidence="2">Uncharacterized protein</fullName>
    </submittedName>
</protein>
<organism evidence="2 3">
    <name type="scientific">Neolewinella lacunae</name>
    <dbReference type="NCBI Taxonomy" id="1517758"/>
    <lineage>
        <taxon>Bacteria</taxon>
        <taxon>Pseudomonadati</taxon>
        <taxon>Bacteroidota</taxon>
        <taxon>Saprospiria</taxon>
        <taxon>Saprospirales</taxon>
        <taxon>Lewinellaceae</taxon>
        <taxon>Neolewinella</taxon>
    </lineage>
</organism>
<proteinExistence type="predicted"/>
<dbReference type="EMBL" id="JACSIT010000098">
    <property type="protein sequence ID" value="MBC6994377.1"/>
    <property type="molecule type" value="Genomic_DNA"/>
</dbReference>
<name>A0A923TD28_9BACT</name>
<dbReference type="AlphaFoldDB" id="A0A923TD28"/>
<dbReference type="Proteomes" id="UP000650081">
    <property type="component" value="Unassembled WGS sequence"/>
</dbReference>
<accession>A0A923TD28</accession>
<dbReference type="RefSeq" id="WP_187466454.1">
    <property type="nucleotide sequence ID" value="NZ_JACSIT010000098.1"/>
</dbReference>
<evidence type="ECO:0000256" key="1">
    <source>
        <dbReference type="SAM" id="Phobius"/>
    </source>
</evidence>
<evidence type="ECO:0000313" key="3">
    <source>
        <dbReference type="Proteomes" id="UP000650081"/>
    </source>
</evidence>
<gene>
    <name evidence="2" type="ORF">H9S92_09395</name>
</gene>
<keyword evidence="1" id="KW-0472">Membrane</keyword>
<keyword evidence="1" id="KW-0812">Transmembrane</keyword>